<dbReference type="InterPro" id="IPR002398">
    <property type="entry name" value="Pept_C14"/>
</dbReference>
<dbReference type="PRINTS" id="PR00376">
    <property type="entry name" value="IL1BCENZYME"/>
</dbReference>
<keyword evidence="7" id="KW-1185">Reference proteome</keyword>
<dbReference type="Proteomes" id="UP001497623">
    <property type="component" value="Unassembled WGS sequence"/>
</dbReference>
<name>A0AAV2S8E2_MEGNR</name>
<feature type="non-terminal residue" evidence="6">
    <location>
        <position position="120"/>
    </location>
</feature>
<evidence type="ECO:0000259" key="5">
    <source>
        <dbReference type="PROSITE" id="PS50208"/>
    </source>
</evidence>
<comment type="similarity">
    <text evidence="1">Belongs to the peptidase C14A family.</text>
</comment>
<dbReference type="InterPro" id="IPR015917">
    <property type="entry name" value="Pept_C14A"/>
</dbReference>
<evidence type="ECO:0000256" key="3">
    <source>
        <dbReference type="ARBA" id="ARBA00022703"/>
    </source>
</evidence>
<dbReference type="EMBL" id="CAXKWB010046304">
    <property type="protein sequence ID" value="CAL4163591.1"/>
    <property type="molecule type" value="Genomic_DNA"/>
</dbReference>
<dbReference type="Gene3D" id="3.40.50.1460">
    <property type="match status" value="1"/>
</dbReference>
<accession>A0AAV2S8E2</accession>
<dbReference type="GO" id="GO:0004197">
    <property type="term" value="F:cysteine-type endopeptidase activity"/>
    <property type="evidence" value="ECO:0007669"/>
    <property type="project" value="InterPro"/>
</dbReference>
<evidence type="ECO:0000256" key="4">
    <source>
        <dbReference type="ARBA" id="ARBA00022801"/>
    </source>
</evidence>
<gene>
    <name evidence="6" type="ORF">MNOR_LOCUS33014</name>
</gene>
<dbReference type="PROSITE" id="PS50208">
    <property type="entry name" value="CASPASE_P20"/>
    <property type="match status" value="1"/>
</dbReference>
<dbReference type="PANTHER" id="PTHR47901:SF8">
    <property type="entry name" value="CASPASE-3"/>
    <property type="match status" value="1"/>
</dbReference>
<protein>
    <recommendedName>
        <fullName evidence="5">Caspase family p20 domain-containing protein</fullName>
    </recommendedName>
</protein>
<sequence length="120" mass="13646">ETKMAIREFTKKPELQNVDSSIFIFMSHGIEESFYTKDGVEISRDFIVNELNNQKCPALEGKPKFFIFNCCRGHEIMIPVEIGKMQTATKTDIKDSTTTYLTHPIEVNTTDACIIHSTVP</sequence>
<dbReference type="PANTHER" id="PTHR47901">
    <property type="entry name" value="CASPASE RECRUITMENT DOMAIN-CONTAINING PROTEIN 18"/>
    <property type="match status" value="1"/>
</dbReference>
<comment type="caution">
    <text evidence="6">The sequence shown here is derived from an EMBL/GenBank/DDBJ whole genome shotgun (WGS) entry which is preliminary data.</text>
</comment>
<evidence type="ECO:0000313" key="6">
    <source>
        <dbReference type="EMBL" id="CAL4163591.1"/>
    </source>
</evidence>
<dbReference type="Pfam" id="PF00656">
    <property type="entry name" value="Peptidase_C14"/>
    <property type="match status" value="1"/>
</dbReference>
<evidence type="ECO:0000256" key="2">
    <source>
        <dbReference type="ARBA" id="ARBA00022670"/>
    </source>
</evidence>
<evidence type="ECO:0000313" key="7">
    <source>
        <dbReference type="Proteomes" id="UP001497623"/>
    </source>
</evidence>
<dbReference type="InterPro" id="IPR001309">
    <property type="entry name" value="Pept_C14_p20"/>
</dbReference>
<feature type="non-terminal residue" evidence="6">
    <location>
        <position position="1"/>
    </location>
</feature>
<keyword evidence="4" id="KW-0378">Hydrolase</keyword>
<dbReference type="InterPro" id="IPR029030">
    <property type="entry name" value="Caspase-like_dom_sf"/>
</dbReference>
<evidence type="ECO:0000256" key="1">
    <source>
        <dbReference type="ARBA" id="ARBA00010134"/>
    </source>
</evidence>
<dbReference type="SUPFAM" id="SSF52129">
    <property type="entry name" value="Caspase-like"/>
    <property type="match status" value="1"/>
</dbReference>
<feature type="domain" description="Caspase family p20" evidence="5">
    <location>
        <begin position="1"/>
        <end position="75"/>
    </location>
</feature>
<dbReference type="GO" id="GO:0006915">
    <property type="term" value="P:apoptotic process"/>
    <property type="evidence" value="ECO:0007669"/>
    <property type="project" value="UniProtKB-KW"/>
</dbReference>
<organism evidence="6 7">
    <name type="scientific">Meganyctiphanes norvegica</name>
    <name type="common">Northern krill</name>
    <name type="synonym">Thysanopoda norvegica</name>
    <dbReference type="NCBI Taxonomy" id="48144"/>
    <lineage>
        <taxon>Eukaryota</taxon>
        <taxon>Metazoa</taxon>
        <taxon>Ecdysozoa</taxon>
        <taxon>Arthropoda</taxon>
        <taxon>Crustacea</taxon>
        <taxon>Multicrustacea</taxon>
        <taxon>Malacostraca</taxon>
        <taxon>Eumalacostraca</taxon>
        <taxon>Eucarida</taxon>
        <taxon>Euphausiacea</taxon>
        <taxon>Euphausiidae</taxon>
        <taxon>Meganyctiphanes</taxon>
    </lineage>
</organism>
<reference evidence="6 7" key="1">
    <citation type="submission" date="2024-05" db="EMBL/GenBank/DDBJ databases">
        <authorList>
            <person name="Wallberg A."/>
        </authorList>
    </citation>
    <scope>NUCLEOTIDE SEQUENCE [LARGE SCALE GENOMIC DNA]</scope>
</reference>
<proteinExistence type="inferred from homology"/>
<keyword evidence="2" id="KW-0645">Protease</keyword>
<keyword evidence="3" id="KW-0053">Apoptosis</keyword>
<dbReference type="InterPro" id="IPR011600">
    <property type="entry name" value="Pept_C14_caspase"/>
</dbReference>
<dbReference type="GO" id="GO:0006508">
    <property type="term" value="P:proteolysis"/>
    <property type="evidence" value="ECO:0007669"/>
    <property type="project" value="UniProtKB-KW"/>
</dbReference>
<dbReference type="AlphaFoldDB" id="A0AAV2S8E2"/>